<proteinExistence type="predicted"/>
<sequence length="94" mass="10360">MADRGLTQAAAYLERANFAGYVDLLQKPWRLALSNLIGGIFRGIGIGLGFTVIAGTIVLILQELEVWNLPIIGRYIADLVAIVQAQLHTKQYTY</sequence>
<organism evidence="2 3">
    <name type="scientific">Alicyclobacillus acidoterrestris (strain ATCC 49025 / DSM 3922 / CIP 106132 / NCIMB 13137 / GD3B)</name>
    <dbReference type="NCBI Taxonomy" id="1356854"/>
    <lineage>
        <taxon>Bacteria</taxon>
        <taxon>Bacillati</taxon>
        <taxon>Bacillota</taxon>
        <taxon>Bacilli</taxon>
        <taxon>Bacillales</taxon>
        <taxon>Alicyclobacillaceae</taxon>
        <taxon>Alicyclobacillus</taxon>
    </lineage>
</organism>
<dbReference type="AlphaFoldDB" id="A0A9E6ZN47"/>
<reference evidence="3" key="1">
    <citation type="journal article" date="2022" name="G3 (Bethesda)">
        <title>Unveiling the complete genome sequence of Alicyclobacillus acidoterrestris DSM 3922T, a taint-producing strain.</title>
        <authorList>
            <person name="Leonardo I.C."/>
            <person name="Barreto Crespo M.T."/>
            <person name="Gaspar F.B."/>
        </authorList>
    </citation>
    <scope>NUCLEOTIDE SEQUENCE [LARGE SCALE GENOMIC DNA]</scope>
    <source>
        <strain evidence="3">DSM 3922</strain>
    </source>
</reference>
<dbReference type="Pfam" id="PF18910">
    <property type="entry name" value="DUF5665"/>
    <property type="match status" value="1"/>
</dbReference>
<feature type="transmembrane region" description="Helical" evidence="1">
    <location>
        <begin position="40"/>
        <end position="61"/>
    </location>
</feature>
<keyword evidence="1" id="KW-0812">Transmembrane</keyword>
<keyword evidence="1" id="KW-1133">Transmembrane helix</keyword>
<dbReference type="EMBL" id="CP080467">
    <property type="protein sequence ID" value="UNO50821.1"/>
    <property type="molecule type" value="Genomic_DNA"/>
</dbReference>
<protein>
    <submittedName>
        <fullName evidence="2">DUF5665 domain-containing protein</fullName>
    </submittedName>
</protein>
<accession>A0A9E6ZN47</accession>
<dbReference type="InterPro" id="IPR043723">
    <property type="entry name" value="DUF5665"/>
</dbReference>
<evidence type="ECO:0000256" key="1">
    <source>
        <dbReference type="SAM" id="Phobius"/>
    </source>
</evidence>
<keyword evidence="3" id="KW-1185">Reference proteome</keyword>
<dbReference type="KEGG" id="aaco:K1I37_09195"/>
<evidence type="ECO:0000313" key="2">
    <source>
        <dbReference type="EMBL" id="UNO50821.1"/>
    </source>
</evidence>
<evidence type="ECO:0000313" key="3">
    <source>
        <dbReference type="Proteomes" id="UP000829401"/>
    </source>
</evidence>
<dbReference type="Proteomes" id="UP000829401">
    <property type="component" value="Chromosome"/>
</dbReference>
<name>A0A9E6ZN47_ALIAG</name>
<keyword evidence="1" id="KW-0472">Membrane</keyword>
<gene>
    <name evidence="2" type="ORF">K1I37_09195</name>
</gene>